<evidence type="ECO:0000313" key="11">
    <source>
        <dbReference type="Proteomes" id="UP001519296"/>
    </source>
</evidence>
<keyword evidence="11" id="KW-1185">Reference proteome</keyword>
<dbReference type="Proteomes" id="UP001519296">
    <property type="component" value="Unassembled WGS sequence"/>
</dbReference>
<dbReference type="PIRSF" id="PIRSF005353">
    <property type="entry name" value="PbuG"/>
    <property type="match status" value="1"/>
</dbReference>
<dbReference type="EMBL" id="PRDG01000003">
    <property type="protein sequence ID" value="MBP2623525.1"/>
    <property type="molecule type" value="Genomic_DNA"/>
</dbReference>
<feature type="transmembrane region" description="Helical" evidence="9">
    <location>
        <begin position="460"/>
        <end position="478"/>
    </location>
</feature>
<reference evidence="10 11" key="1">
    <citation type="submission" date="2018-02" db="EMBL/GenBank/DDBJ databases">
        <title>Draft genome sequence of Streptococcus oricebi CCUG 70868T type strain.</title>
        <authorList>
            <person name="Mendez V."/>
            <person name="Salva-Serra F."/>
            <person name="Jaen-Luchoro D."/>
            <person name="Gonzales-Siles L."/>
            <person name="Karlsson R."/>
            <person name="Engstrom-Jakobsson H."/>
            <person name="Busquets A."/>
            <person name="Gomila M."/>
            <person name="Pineiro-Iglesias B."/>
            <person name="Bennasar-Figueras A."/>
            <person name="Seeger M."/>
            <person name="Moore E."/>
        </authorList>
    </citation>
    <scope>NUCLEOTIDE SEQUENCE [LARGE SCALE GENOMIC DNA]</scope>
    <source>
        <strain evidence="10 11">CCUG 70868</strain>
    </source>
</reference>
<feature type="transmembrane region" description="Helical" evidence="9">
    <location>
        <begin position="216"/>
        <end position="235"/>
    </location>
</feature>
<evidence type="ECO:0000256" key="2">
    <source>
        <dbReference type="ARBA" id="ARBA00005697"/>
    </source>
</evidence>
<dbReference type="Pfam" id="PF00860">
    <property type="entry name" value="Xan_ur_permease"/>
    <property type="match status" value="1"/>
</dbReference>
<feature type="transmembrane region" description="Helical" evidence="9">
    <location>
        <begin position="12"/>
        <end position="33"/>
    </location>
</feature>
<name>A0ABS5B447_9STRE</name>
<feature type="transmembrane region" description="Helical" evidence="9">
    <location>
        <begin position="75"/>
        <end position="94"/>
    </location>
</feature>
<evidence type="ECO:0000256" key="5">
    <source>
        <dbReference type="ARBA" id="ARBA00022692"/>
    </source>
</evidence>
<dbReference type="PANTHER" id="PTHR43337">
    <property type="entry name" value="XANTHINE/URACIL PERMEASE C887.17-RELATED"/>
    <property type="match status" value="1"/>
</dbReference>
<evidence type="ECO:0000256" key="7">
    <source>
        <dbReference type="ARBA" id="ARBA00023136"/>
    </source>
</evidence>
<keyword evidence="7 8" id="KW-0472">Membrane</keyword>
<feature type="transmembrane region" description="Helical" evidence="9">
    <location>
        <begin position="391"/>
        <end position="410"/>
    </location>
</feature>
<feature type="transmembrane region" description="Helical" evidence="9">
    <location>
        <begin position="189"/>
        <end position="209"/>
    </location>
</feature>
<evidence type="ECO:0000256" key="6">
    <source>
        <dbReference type="ARBA" id="ARBA00022989"/>
    </source>
</evidence>
<evidence type="ECO:0000256" key="3">
    <source>
        <dbReference type="ARBA" id="ARBA00022448"/>
    </source>
</evidence>
<proteinExistence type="inferred from homology"/>
<evidence type="ECO:0000256" key="4">
    <source>
        <dbReference type="ARBA" id="ARBA00022475"/>
    </source>
</evidence>
<dbReference type="InterPro" id="IPR045018">
    <property type="entry name" value="Azg-like"/>
</dbReference>
<organism evidence="10 11">
    <name type="scientific">Streptococcus oricebi</name>
    <dbReference type="NCBI Taxonomy" id="1547447"/>
    <lineage>
        <taxon>Bacteria</taxon>
        <taxon>Bacillati</taxon>
        <taxon>Bacillota</taxon>
        <taxon>Bacilli</taxon>
        <taxon>Lactobacillales</taxon>
        <taxon>Streptococcaceae</taxon>
        <taxon>Streptococcus</taxon>
    </lineage>
</organism>
<feature type="transmembrane region" description="Helical" evidence="9">
    <location>
        <begin position="365"/>
        <end position="385"/>
    </location>
</feature>
<feature type="transmembrane region" description="Helical" evidence="9">
    <location>
        <begin position="45"/>
        <end position="68"/>
    </location>
</feature>
<sequence length="479" mass="50350">MNKLFKLEENGTNLRTEILAGLTTFFAMSYILFVNPEMLSQTGMPAQGVFLATIIGTVAGTLMMAFYANIPYAQAPGMGLNAFFTYTVVFALGYSWQEALAMVFLCGIISIIVTLTKIRKVIIHAIPESLQYAISGGIGIFLAYIGIKKAGLLKFSIDPGTYTVAGKGADQAQAAITANGMATPGLVDFNNPAVLVALFGIIITVFFVLKKIRGGIILSIIATTLLALATGVVNLSTINFASNNLGAAVKDLGKIFGSALGSKGLGSLFANPARIPEVLLAILAFSLTDIFDNIGTLISTGRKAGIFNIADEEAAKDSSGLQTKMDKALFSDMVGTTVGAIAGTSNVTTYVESAAGIEAGGRTGLTALVVALLFALASLFSPLLAIVPTVAVAPILIIVGIMMLASMRNIRWDDMAEAIPAFFTSIFMGLSYSITHGIAAGFIFYALVKTFKGQAKEVHPIIWVLDALFILNFVSLALA</sequence>
<accession>A0ABS5B447</accession>
<dbReference type="InterPro" id="IPR026033">
    <property type="entry name" value="Azg-like_bact_archaea"/>
</dbReference>
<feature type="transmembrane region" description="Helical" evidence="9">
    <location>
        <begin position="422"/>
        <end position="448"/>
    </location>
</feature>
<keyword evidence="6 8" id="KW-1133">Transmembrane helix</keyword>
<evidence type="ECO:0000256" key="8">
    <source>
        <dbReference type="PIRNR" id="PIRNR005353"/>
    </source>
</evidence>
<comment type="similarity">
    <text evidence="2 8">Belongs to the nucleobase:cation symporter-2 (NCS2) (TC 2.A.40) family. Azg-like subfamily.</text>
</comment>
<evidence type="ECO:0000256" key="9">
    <source>
        <dbReference type="SAM" id="Phobius"/>
    </source>
</evidence>
<gene>
    <name evidence="10" type="ORF">C4K46_06165</name>
</gene>
<evidence type="ECO:0000256" key="1">
    <source>
        <dbReference type="ARBA" id="ARBA00004651"/>
    </source>
</evidence>
<keyword evidence="3 8" id="KW-0813">Transport</keyword>
<dbReference type="RefSeq" id="WP_209628023.1">
    <property type="nucleotide sequence ID" value="NZ_PRDG01000003.1"/>
</dbReference>
<evidence type="ECO:0000313" key="10">
    <source>
        <dbReference type="EMBL" id="MBP2623525.1"/>
    </source>
</evidence>
<keyword evidence="4 8" id="KW-1003">Cell membrane</keyword>
<comment type="caution">
    <text evidence="10">The sequence shown here is derived from an EMBL/GenBank/DDBJ whole genome shotgun (WGS) entry which is preliminary data.</text>
</comment>
<dbReference type="InterPro" id="IPR006043">
    <property type="entry name" value="NCS2"/>
</dbReference>
<keyword evidence="5 8" id="KW-0812">Transmembrane</keyword>
<feature type="transmembrane region" description="Helical" evidence="9">
    <location>
        <begin position="130"/>
        <end position="147"/>
    </location>
</feature>
<dbReference type="PANTHER" id="PTHR43337:SF1">
    <property type="entry name" value="XANTHINE_URACIL PERMEASE C887.17-RELATED"/>
    <property type="match status" value="1"/>
</dbReference>
<feature type="transmembrane region" description="Helical" evidence="9">
    <location>
        <begin position="100"/>
        <end position="118"/>
    </location>
</feature>
<protein>
    <submittedName>
        <fullName evidence="10">Guanine permease</fullName>
    </submittedName>
</protein>
<comment type="subcellular location">
    <subcellularLocation>
        <location evidence="1 8">Cell membrane</location>
        <topology evidence="1 8">Multi-pass membrane protein</topology>
    </subcellularLocation>
</comment>